<comment type="caution">
    <text evidence="1">The sequence shown here is derived from an EMBL/GenBank/DDBJ whole genome shotgun (WGS) entry which is preliminary data.</text>
</comment>
<dbReference type="AlphaFoldDB" id="A0A454CXP4"/>
<evidence type="ECO:0000313" key="2">
    <source>
        <dbReference type="Proteomes" id="UP000008367"/>
    </source>
</evidence>
<organism evidence="1 2">
    <name type="scientific">Vibrio harveyi</name>
    <name type="common">Beneckea harveyi</name>
    <dbReference type="NCBI Taxonomy" id="669"/>
    <lineage>
        <taxon>Bacteria</taxon>
        <taxon>Pseudomonadati</taxon>
        <taxon>Pseudomonadota</taxon>
        <taxon>Gammaproteobacteria</taxon>
        <taxon>Vibrionales</taxon>
        <taxon>Vibrionaceae</taxon>
        <taxon>Vibrio</taxon>
    </lineage>
</organism>
<reference evidence="1 2" key="1">
    <citation type="submission" date="2012-10" db="EMBL/GenBank/DDBJ databases">
        <title>Genome sequence of Vibrio Cholerae HENC-02.</title>
        <authorList>
            <person name="Eppinger M."/>
            <person name="Hasan N.A."/>
            <person name="Sengamalay N."/>
            <person name="Hine E."/>
            <person name="Su Q."/>
            <person name="Daugherty S.C."/>
            <person name="Young S."/>
            <person name="Sadzewicz L."/>
            <person name="Tallon L."/>
            <person name="Cebula T.A."/>
            <person name="Ravel J."/>
            <person name="Colwell R.R."/>
        </authorList>
    </citation>
    <scope>NUCLEOTIDE SEQUENCE [LARGE SCALE GENOMIC DNA]</scope>
    <source>
        <strain evidence="1 2">HENC-02</strain>
    </source>
</reference>
<dbReference type="EMBL" id="AJSR01001308">
    <property type="protein sequence ID" value="EKM31162.1"/>
    <property type="molecule type" value="Genomic_DNA"/>
</dbReference>
<sequence length="40" mass="4544">MATTLNPQLHLRSNTNAIFIILLNLTRTNNDVIELIITHT</sequence>
<proteinExistence type="predicted"/>
<protein>
    <submittedName>
        <fullName evidence="1">Uncharacterized protein</fullName>
    </submittedName>
</protein>
<dbReference type="Proteomes" id="UP000008367">
    <property type="component" value="Unassembled WGS sequence"/>
</dbReference>
<accession>A0A454CXP4</accession>
<gene>
    <name evidence="1" type="ORF">VCHENC02_3172</name>
</gene>
<evidence type="ECO:0000313" key="1">
    <source>
        <dbReference type="EMBL" id="EKM31162.1"/>
    </source>
</evidence>
<name>A0A454CXP4_VIBHA</name>